<dbReference type="AlphaFoldDB" id="A0A644WJE0"/>
<comment type="caution">
    <text evidence="2">The sequence shown here is derived from an EMBL/GenBank/DDBJ whole genome shotgun (WGS) entry which is preliminary data.</text>
</comment>
<accession>A0A644WJE0</accession>
<sequence length="235" mass="26320">MNDYTKMRFTSTVDPDRSVILTLPSKPEQFQEAMRSIGAETIETGCKVTDFISDIPALDQLLAVNPDAVINATPDELNYATARIAKLTPPERELLDAVSESPLRLRKLEQIIDFQENSEFFLLIPEAKNADALGRYYAYQSGMVDMPEKWKAAIDFEKLGMIAAEAERGAFTAHGYVLPTGDEWTPFFEKNRSVPTAYRITGAEVRPSVKERLNSPKSRPSGSPKHKHGNPDNER</sequence>
<dbReference type="Pfam" id="PF07275">
    <property type="entry name" value="ArdA"/>
    <property type="match status" value="1"/>
</dbReference>
<feature type="region of interest" description="Disordered" evidence="1">
    <location>
        <begin position="199"/>
        <end position="235"/>
    </location>
</feature>
<evidence type="ECO:0000313" key="2">
    <source>
        <dbReference type="EMBL" id="MPM03608.1"/>
    </source>
</evidence>
<reference evidence="2" key="1">
    <citation type="submission" date="2019-08" db="EMBL/GenBank/DDBJ databases">
        <authorList>
            <person name="Kucharzyk K."/>
            <person name="Murdoch R.W."/>
            <person name="Higgins S."/>
            <person name="Loffler F."/>
        </authorList>
    </citation>
    <scope>NUCLEOTIDE SEQUENCE</scope>
</reference>
<gene>
    <name evidence="2" type="ORF">SDC9_49875</name>
</gene>
<dbReference type="InterPro" id="IPR009899">
    <property type="entry name" value="ArdA"/>
</dbReference>
<organism evidence="2">
    <name type="scientific">bioreactor metagenome</name>
    <dbReference type="NCBI Taxonomy" id="1076179"/>
    <lineage>
        <taxon>unclassified sequences</taxon>
        <taxon>metagenomes</taxon>
        <taxon>ecological metagenomes</taxon>
    </lineage>
</organism>
<protein>
    <submittedName>
        <fullName evidence="2">Uncharacterized protein</fullName>
    </submittedName>
</protein>
<proteinExistence type="predicted"/>
<evidence type="ECO:0000256" key="1">
    <source>
        <dbReference type="SAM" id="MobiDB-lite"/>
    </source>
</evidence>
<name>A0A644WJE0_9ZZZZ</name>
<dbReference type="EMBL" id="VSSQ01000967">
    <property type="protein sequence ID" value="MPM03608.1"/>
    <property type="molecule type" value="Genomic_DNA"/>
</dbReference>